<dbReference type="GO" id="GO:0016887">
    <property type="term" value="F:ATP hydrolysis activity"/>
    <property type="evidence" value="ECO:0007669"/>
    <property type="project" value="InterPro"/>
</dbReference>
<dbReference type="GO" id="GO:0005886">
    <property type="term" value="C:plasma membrane"/>
    <property type="evidence" value="ECO:0007669"/>
    <property type="project" value="UniProtKB-SubCell"/>
</dbReference>
<dbReference type="CDD" id="cd18584">
    <property type="entry name" value="ABC_6TM_AarD_CydD"/>
    <property type="match status" value="1"/>
</dbReference>
<dbReference type="GO" id="GO:0005524">
    <property type="term" value="F:ATP binding"/>
    <property type="evidence" value="ECO:0007669"/>
    <property type="project" value="UniProtKB-KW"/>
</dbReference>
<dbReference type="Proteomes" id="UP000234530">
    <property type="component" value="Chromosome"/>
</dbReference>
<feature type="transmembrane region" description="Helical" evidence="7">
    <location>
        <begin position="279"/>
        <end position="300"/>
    </location>
</feature>
<organism evidence="10 11">
    <name type="scientific">Paracoccus zhejiangensis</name>
    <dbReference type="NCBI Taxonomy" id="1077935"/>
    <lineage>
        <taxon>Bacteria</taxon>
        <taxon>Pseudomonadati</taxon>
        <taxon>Pseudomonadota</taxon>
        <taxon>Alphaproteobacteria</taxon>
        <taxon>Rhodobacterales</taxon>
        <taxon>Paracoccaceae</taxon>
        <taxon>Paracoccus</taxon>
    </lineage>
</organism>
<dbReference type="Gene3D" id="3.40.50.300">
    <property type="entry name" value="P-loop containing nucleotide triphosphate hydrolases"/>
    <property type="match status" value="1"/>
</dbReference>
<dbReference type="InterPro" id="IPR036640">
    <property type="entry name" value="ABC1_TM_sf"/>
</dbReference>
<evidence type="ECO:0000256" key="3">
    <source>
        <dbReference type="ARBA" id="ARBA00022741"/>
    </source>
</evidence>
<dbReference type="PROSITE" id="PS50929">
    <property type="entry name" value="ABC_TM1F"/>
    <property type="match status" value="1"/>
</dbReference>
<evidence type="ECO:0000256" key="2">
    <source>
        <dbReference type="ARBA" id="ARBA00022692"/>
    </source>
</evidence>
<dbReference type="PANTHER" id="PTHR24221">
    <property type="entry name" value="ATP-BINDING CASSETTE SUB-FAMILY B"/>
    <property type="match status" value="1"/>
</dbReference>
<dbReference type="RefSeq" id="WP_101751300.1">
    <property type="nucleotide sequence ID" value="NZ_CP025430.1"/>
</dbReference>
<evidence type="ECO:0000256" key="5">
    <source>
        <dbReference type="ARBA" id="ARBA00022989"/>
    </source>
</evidence>
<accession>A0A2H5EVC7</accession>
<evidence type="ECO:0000256" key="4">
    <source>
        <dbReference type="ARBA" id="ARBA00022840"/>
    </source>
</evidence>
<name>A0A2H5EVC7_9RHOB</name>
<dbReference type="AlphaFoldDB" id="A0A2H5EVC7"/>
<feature type="transmembrane region" description="Helical" evidence="7">
    <location>
        <begin position="241"/>
        <end position="267"/>
    </location>
</feature>
<gene>
    <name evidence="10" type="ORF">CX676_03050</name>
</gene>
<feature type="domain" description="ABC transporter" evidence="8">
    <location>
        <begin position="344"/>
        <end position="549"/>
    </location>
</feature>
<dbReference type="PANTHER" id="PTHR24221:SF654">
    <property type="entry name" value="ATP-BINDING CASSETTE SUB-FAMILY B MEMBER 6"/>
    <property type="match status" value="1"/>
</dbReference>
<keyword evidence="5 7" id="KW-1133">Transmembrane helix</keyword>
<keyword evidence="3" id="KW-0547">Nucleotide-binding</keyword>
<protein>
    <submittedName>
        <fullName evidence="10">Cysteine ABC transporter permease</fullName>
    </submittedName>
</protein>
<dbReference type="KEGG" id="pzh:CX676_03050"/>
<evidence type="ECO:0000313" key="11">
    <source>
        <dbReference type="Proteomes" id="UP000234530"/>
    </source>
</evidence>
<evidence type="ECO:0000313" key="10">
    <source>
        <dbReference type="EMBL" id="AUH63258.1"/>
    </source>
</evidence>
<keyword evidence="11" id="KW-1185">Reference proteome</keyword>
<proteinExistence type="predicted"/>
<keyword evidence="4" id="KW-0067">ATP-binding</keyword>
<dbReference type="OrthoDB" id="9806127at2"/>
<dbReference type="PROSITE" id="PS50893">
    <property type="entry name" value="ABC_TRANSPORTER_2"/>
    <property type="match status" value="1"/>
</dbReference>
<comment type="subcellular location">
    <subcellularLocation>
        <location evidence="1">Cell membrane</location>
        <topology evidence="1">Multi-pass membrane protein</topology>
    </subcellularLocation>
</comment>
<dbReference type="SMART" id="SM00382">
    <property type="entry name" value="AAA"/>
    <property type="match status" value="1"/>
</dbReference>
<evidence type="ECO:0000259" key="8">
    <source>
        <dbReference type="PROSITE" id="PS50893"/>
    </source>
</evidence>
<sequence length="549" mass="57456">MSRASANDRADLERITRDQSGQLKRAAVLATLAEALWTLQAGLVALVLAGLAQGTETAGRDLLLGTGGFLLVGLVRAGLNALAGLRLARAGDALTGVWRAKLLERADRRAPEAGAAPSATIAALATDKLALLLPYLRRWPVARMRVATVPLLILLLALTISWAAALIFAITGPLIPVFMALVGMAAGQASRERMDEISDMNALLVERLTALTDIRLLDARGTMLAGFAETADRLRRRTMRVLALAFLSSTVLELFSALGVAMMALYVGFSLLGLIDFGLWREGLGLGQGIFLLMLAPAFYQPMRDLAAAWHDRADALALARDLAAEMDRPAPQILGEGGAAVAMGFTGLQLRGVSIEGRAIPDFDLAPGESLALTGPSGAGKSRLIALLAGLGEAAPGQVLVSGQPIGPDTADGWRAGLALIPQQVHFGDETLAETLGVGPDGAEGLEEALRLAHAQDIVARLPEGLQTRLGERGAGVSGGEARRLMIARAALRRPALLLADEPTADLDDETAAEVIAGLMDLHRAGATLVVASHDPRLIAAMGRRIAL</sequence>
<feature type="transmembrane region" description="Helical" evidence="7">
    <location>
        <begin position="26"/>
        <end position="50"/>
    </location>
</feature>
<feature type="domain" description="ABC transmembrane type-1" evidence="9">
    <location>
        <begin position="26"/>
        <end position="315"/>
    </location>
</feature>
<dbReference type="PROSITE" id="PS00211">
    <property type="entry name" value="ABC_TRANSPORTER_1"/>
    <property type="match status" value="1"/>
</dbReference>
<evidence type="ECO:0000256" key="7">
    <source>
        <dbReference type="SAM" id="Phobius"/>
    </source>
</evidence>
<reference evidence="10 11" key="1">
    <citation type="journal article" date="2013" name="Antonie Van Leeuwenhoek">
        <title>Paracoccus zhejiangensis sp. nov., isolated from activated sludge in wastewater-treatment system.</title>
        <authorList>
            <person name="Wu Z.G."/>
            <person name="Zhang D.F."/>
            <person name="Liu Y.L."/>
            <person name="Wang F."/>
            <person name="Jiang X."/>
            <person name="Li C."/>
            <person name="Li S.P."/>
            <person name="Hong Q."/>
            <person name="Li W.J."/>
        </authorList>
    </citation>
    <scope>NUCLEOTIDE SEQUENCE [LARGE SCALE GENOMIC DNA]</scope>
    <source>
        <strain evidence="10 11">J6</strain>
    </source>
</reference>
<dbReference type="InterPro" id="IPR011527">
    <property type="entry name" value="ABC1_TM_dom"/>
</dbReference>
<dbReference type="Pfam" id="PF00005">
    <property type="entry name" value="ABC_tran"/>
    <property type="match status" value="1"/>
</dbReference>
<evidence type="ECO:0000259" key="9">
    <source>
        <dbReference type="PROSITE" id="PS50929"/>
    </source>
</evidence>
<dbReference type="InterPro" id="IPR039421">
    <property type="entry name" value="Type_1_exporter"/>
</dbReference>
<feature type="transmembrane region" description="Helical" evidence="7">
    <location>
        <begin position="146"/>
        <end position="168"/>
    </location>
</feature>
<dbReference type="Gene3D" id="1.20.1560.10">
    <property type="entry name" value="ABC transporter type 1, transmembrane domain"/>
    <property type="match status" value="1"/>
</dbReference>
<evidence type="ECO:0000256" key="1">
    <source>
        <dbReference type="ARBA" id="ARBA00004651"/>
    </source>
</evidence>
<dbReference type="SUPFAM" id="SSF90123">
    <property type="entry name" value="ABC transporter transmembrane region"/>
    <property type="match status" value="1"/>
</dbReference>
<dbReference type="InterPro" id="IPR003593">
    <property type="entry name" value="AAA+_ATPase"/>
</dbReference>
<dbReference type="Pfam" id="PF00664">
    <property type="entry name" value="ABC_membrane"/>
    <property type="match status" value="1"/>
</dbReference>
<feature type="transmembrane region" description="Helical" evidence="7">
    <location>
        <begin position="62"/>
        <end position="79"/>
    </location>
</feature>
<keyword evidence="6 7" id="KW-0472">Membrane</keyword>
<dbReference type="SUPFAM" id="SSF52540">
    <property type="entry name" value="P-loop containing nucleoside triphosphate hydrolases"/>
    <property type="match status" value="1"/>
</dbReference>
<keyword evidence="2 7" id="KW-0812">Transmembrane</keyword>
<dbReference type="InterPro" id="IPR017871">
    <property type="entry name" value="ABC_transporter-like_CS"/>
</dbReference>
<dbReference type="EMBL" id="CP025430">
    <property type="protein sequence ID" value="AUH63258.1"/>
    <property type="molecule type" value="Genomic_DNA"/>
</dbReference>
<dbReference type="GO" id="GO:0140359">
    <property type="term" value="F:ABC-type transporter activity"/>
    <property type="evidence" value="ECO:0007669"/>
    <property type="project" value="InterPro"/>
</dbReference>
<evidence type="ECO:0000256" key="6">
    <source>
        <dbReference type="ARBA" id="ARBA00023136"/>
    </source>
</evidence>
<dbReference type="InterPro" id="IPR027417">
    <property type="entry name" value="P-loop_NTPase"/>
</dbReference>
<dbReference type="InterPro" id="IPR003439">
    <property type="entry name" value="ABC_transporter-like_ATP-bd"/>
</dbReference>
<feature type="transmembrane region" description="Helical" evidence="7">
    <location>
        <begin position="174"/>
        <end position="190"/>
    </location>
</feature>